<feature type="transmembrane region" description="Helical" evidence="5">
    <location>
        <begin position="348"/>
        <end position="373"/>
    </location>
</feature>
<feature type="domain" description="Wax synthase" evidence="6">
    <location>
        <begin position="274"/>
        <end position="346"/>
    </location>
</feature>
<feature type="transmembrane region" description="Helical" evidence="5">
    <location>
        <begin position="385"/>
        <end position="403"/>
    </location>
</feature>
<evidence type="ECO:0000256" key="2">
    <source>
        <dbReference type="ARBA" id="ARBA00022692"/>
    </source>
</evidence>
<dbReference type="OrthoDB" id="2796277at2759"/>
<evidence type="ECO:0000313" key="7">
    <source>
        <dbReference type="EMBL" id="KUJ18087.1"/>
    </source>
</evidence>
<dbReference type="GO" id="GO:0016020">
    <property type="term" value="C:membrane"/>
    <property type="evidence" value="ECO:0007669"/>
    <property type="project" value="UniProtKB-SubCell"/>
</dbReference>
<sequence>MDSTAFWVWVDAFRRLLQVPLCLFIALMFPKIFYSSFLARILTLAFIAFEAALVFRPHEITNMIILYLTGFGAILFLIWSAIMLLFCNPLQDFRRLRRVAVTRIDAKPAVKYEWEAYPTELGWERASWVLDLLVNLRGVGWNYQKPRYLVPQDVQKLYQDIGIDVSSFKPTRGNTLDISTFYKTQSMLLVTRYLLVDLCINLMDINPFFQGSEPPLNWIFPLSPRNLLLAPYNAFLAAIGVYAVLDLYGTCVALIQASLLGPNILGTWGEPFMYPRLWGPLSAIWDEGIIGFWSTMWHDVFKHAFLTLSRALIPGSTRTSKFLRLNTIFVLSALCHAAASYMQAAHTYPILTSISFASQGLAISLQSLIVSFLEKRGVSEVTRKTIVLVFAVVWAYFSMYMFLGDLAASRAFTLKLVPVSVFGLVMGRRWPGWLGS</sequence>
<keyword evidence="3 5" id="KW-1133">Transmembrane helix</keyword>
<keyword evidence="8" id="KW-1185">Reference proteome</keyword>
<dbReference type="InterPro" id="IPR032805">
    <property type="entry name" value="Wax_synthase_dom"/>
</dbReference>
<dbReference type="InParanoid" id="A0A194XE99"/>
<name>A0A194XE99_MOLSC</name>
<protein>
    <recommendedName>
        <fullName evidence="6">Wax synthase domain-containing protein</fullName>
    </recommendedName>
</protein>
<evidence type="ECO:0000256" key="5">
    <source>
        <dbReference type="SAM" id="Phobius"/>
    </source>
</evidence>
<gene>
    <name evidence="7" type="ORF">LY89DRAFT_732780</name>
</gene>
<comment type="subcellular location">
    <subcellularLocation>
        <location evidence="1">Membrane</location>
        <topology evidence="1">Multi-pass membrane protein</topology>
    </subcellularLocation>
</comment>
<proteinExistence type="predicted"/>
<reference evidence="7 8" key="1">
    <citation type="submission" date="2015-10" db="EMBL/GenBank/DDBJ databases">
        <title>Full genome of DAOMC 229536 Phialocephala scopiformis, a fungal endophyte of spruce producing the potent anti-insectan compound rugulosin.</title>
        <authorList>
            <consortium name="DOE Joint Genome Institute"/>
            <person name="Walker A.K."/>
            <person name="Frasz S.L."/>
            <person name="Seifert K.A."/>
            <person name="Miller J.D."/>
            <person name="Mondo S.J."/>
            <person name="Labutti K."/>
            <person name="Lipzen A."/>
            <person name="Dockter R."/>
            <person name="Kennedy M."/>
            <person name="Grigoriev I.V."/>
            <person name="Spatafora J.W."/>
        </authorList>
    </citation>
    <scope>NUCLEOTIDE SEQUENCE [LARGE SCALE GENOMIC DNA]</scope>
    <source>
        <strain evidence="7 8">CBS 120377</strain>
    </source>
</reference>
<keyword evidence="4 5" id="KW-0472">Membrane</keyword>
<evidence type="ECO:0000256" key="1">
    <source>
        <dbReference type="ARBA" id="ARBA00004141"/>
    </source>
</evidence>
<organism evidence="7 8">
    <name type="scientific">Mollisia scopiformis</name>
    <name type="common">Conifer needle endophyte fungus</name>
    <name type="synonym">Phialocephala scopiformis</name>
    <dbReference type="NCBI Taxonomy" id="149040"/>
    <lineage>
        <taxon>Eukaryota</taxon>
        <taxon>Fungi</taxon>
        <taxon>Dikarya</taxon>
        <taxon>Ascomycota</taxon>
        <taxon>Pezizomycotina</taxon>
        <taxon>Leotiomycetes</taxon>
        <taxon>Helotiales</taxon>
        <taxon>Mollisiaceae</taxon>
        <taxon>Mollisia</taxon>
    </lineage>
</organism>
<evidence type="ECO:0000313" key="8">
    <source>
        <dbReference type="Proteomes" id="UP000070700"/>
    </source>
</evidence>
<evidence type="ECO:0000256" key="3">
    <source>
        <dbReference type="ARBA" id="ARBA00022989"/>
    </source>
</evidence>
<evidence type="ECO:0000259" key="6">
    <source>
        <dbReference type="Pfam" id="PF13813"/>
    </source>
</evidence>
<feature type="transmembrane region" description="Helical" evidence="5">
    <location>
        <begin position="277"/>
        <end position="301"/>
    </location>
</feature>
<keyword evidence="2 5" id="KW-0812">Transmembrane</keyword>
<dbReference type="RefSeq" id="XP_018072442.1">
    <property type="nucleotide sequence ID" value="XM_018219731.1"/>
</dbReference>
<dbReference type="Proteomes" id="UP000070700">
    <property type="component" value="Unassembled WGS sequence"/>
</dbReference>
<dbReference type="Pfam" id="PF13813">
    <property type="entry name" value="MBOAT_2"/>
    <property type="match status" value="1"/>
</dbReference>
<dbReference type="GeneID" id="28829457"/>
<dbReference type="AlphaFoldDB" id="A0A194XE99"/>
<evidence type="ECO:0000256" key="4">
    <source>
        <dbReference type="ARBA" id="ARBA00023136"/>
    </source>
</evidence>
<feature type="transmembrane region" description="Helical" evidence="5">
    <location>
        <begin position="64"/>
        <end position="87"/>
    </location>
</feature>
<feature type="transmembrane region" description="Helical" evidence="5">
    <location>
        <begin position="322"/>
        <end position="342"/>
    </location>
</feature>
<feature type="transmembrane region" description="Helical" evidence="5">
    <location>
        <begin position="234"/>
        <end position="257"/>
    </location>
</feature>
<accession>A0A194XE99</accession>
<dbReference type="EMBL" id="KQ947413">
    <property type="protein sequence ID" value="KUJ18087.1"/>
    <property type="molecule type" value="Genomic_DNA"/>
</dbReference>
<dbReference type="KEGG" id="psco:LY89DRAFT_732780"/>